<organism evidence="2 3">
    <name type="scientific">Leishmania orientalis</name>
    <dbReference type="NCBI Taxonomy" id="2249476"/>
    <lineage>
        <taxon>Eukaryota</taxon>
        <taxon>Discoba</taxon>
        <taxon>Euglenozoa</taxon>
        <taxon>Kinetoplastea</taxon>
        <taxon>Metakinetoplastina</taxon>
        <taxon>Trypanosomatida</taxon>
        <taxon>Trypanosomatidae</taxon>
        <taxon>Leishmaniinae</taxon>
        <taxon>Leishmania</taxon>
    </lineage>
</organism>
<comment type="caution">
    <text evidence="2">The sequence shown here is derived from an EMBL/GenBank/DDBJ whole genome shotgun (WGS) entry which is preliminary data.</text>
</comment>
<sequence>MDSLNRDGLLLVRLPHETPSAAACRAGQEVKMRFSSRTAQIEQRTASQRAEIAAEKRQPQ</sequence>
<dbReference type="KEGG" id="loi:92361847"/>
<feature type="compositionally biased region" description="Polar residues" evidence="1">
    <location>
        <begin position="36"/>
        <end position="48"/>
    </location>
</feature>
<dbReference type="RefSeq" id="XP_067065087.1">
    <property type="nucleotide sequence ID" value="XM_067207913.1"/>
</dbReference>
<evidence type="ECO:0000313" key="3">
    <source>
        <dbReference type="Proteomes" id="UP000674143"/>
    </source>
</evidence>
<feature type="region of interest" description="Disordered" evidence="1">
    <location>
        <begin position="36"/>
        <end position="60"/>
    </location>
</feature>
<proteinExistence type="predicted"/>
<keyword evidence="3" id="KW-1185">Reference proteome</keyword>
<dbReference type="GeneID" id="92361847"/>
<reference evidence="3" key="1">
    <citation type="journal article" date="2021" name="Microbiol. Resour. Announc.">
        <title>LGAAP: Leishmaniinae Genome Assembly and Annotation Pipeline.</title>
        <authorList>
            <person name="Almutairi H."/>
            <person name="Urbaniak M.D."/>
            <person name="Bates M.D."/>
            <person name="Jariyapan N."/>
            <person name="Kwakye-Nuako G."/>
            <person name="Thomaz-Soccol V."/>
            <person name="Al-Salem W.S."/>
            <person name="Dillon R.J."/>
            <person name="Bates P.A."/>
            <person name="Gatherer D."/>
        </authorList>
    </citation>
    <scope>NUCLEOTIDE SEQUENCE [LARGE SCALE GENOMIC DNA]</scope>
</reference>
<evidence type="ECO:0000313" key="2">
    <source>
        <dbReference type="EMBL" id="KAG5485350.1"/>
    </source>
</evidence>
<gene>
    <name evidence="2" type="ORF">LSCM4_05986</name>
</gene>
<reference evidence="3" key="2">
    <citation type="journal article" date="2021" name="Sci. Data">
        <title>Chromosome-scale genome sequencing, assembly and annotation of six genomes from subfamily Leishmaniinae.</title>
        <authorList>
            <person name="Almutairi H."/>
            <person name="Urbaniak M.D."/>
            <person name="Bates M.D."/>
            <person name="Jariyapan N."/>
            <person name="Kwakye-Nuako G."/>
            <person name="Thomaz Soccol V."/>
            <person name="Al-Salem W.S."/>
            <person name="Dillon R.J."/>
            <person name="Bates P.A."/>
            <person name="Gatherer D."/>
        </authorList>
    </citation>
    <scope>NUCLEOTIDE SEQUENCE [LARGE SCALE GENOMIC DNA]</scope>
</reference>
<name>A0A836HYT4_9TRYP</name>
<dbReference type="EMBL" id="JAFHLR010000011">
    <property type="protein sequence ID" value="KAG5485350.1"/>
    <property type="molecule type" value="Genomic_DNA"/>
</dbReference>
<dbReference type="Proteomes" id="UP000674143">
    <property type="component" value="Unassembled WGS sequence"/>
</dbReference>
<accession>A0A836HYT4</accession>
<dbReference type="AlphaFoldDB" id="A0A836HYT4"/>
<protein>
    <submittedName>
        <fullName evidence="2">Uncharacterized protein</fullName>
    </submittedName>
</protein>
<evidence type="ECO:0000256" key="1">
    <source>
        <dbReference type="SAM" id="MobiDB-lite"/>
    </source>
</evidence>